<dbReference type="GeneID" id="67023140"/>
<dbReference type="RefSeq" id="XP_043179689.1">
    <property type="nucleotide sequence ID" value="XM_043320677.1"/>
</dbReference>
<evidence type="ECO:0000256" key="1">
    <source>
        <dbReference type="SAM" id="MobiDB-lite"/>
    </source>
</evidence>
<gene>
    <name evidence="2" type="ORF">RhiXN_00858</name>
</gene>
<name>A0A8H8SWE9_9AGAM</name>
<organism evidence="2 3">
    <name type="scientific">Rhizoctonia solani</name>
    <dbReference type="NCBI Taxonomy" id="456999"/>
    <lineage>
        <taxon>Eukaryota</taxon>
        <taxon>Fungi</taxon>
        <taxon>Dikarya</taxon>
        <taxon>Basidiomycota</taxon>
        <taxon>Agaricomycotina</taxon>
        <taxon>Agaricomycetes</taxon>
        <taxon>Cantharellales</taxon>
        <taxon>Ceratobasidiaceae</taxon>
        <taxon>Rhizoctonia</taxon>
    </lineage>
</organism>
<dbReference type="Proteomes" id="UP000650533">
    <property type="component" value="Chromosome 4"/>
</dbReference>
<sequence length="350" mass="40036">MSFNHIFLLQDLDYRKRRLQAPSVFRPTPRKRLSSECCLPTTLPSLSSLDKVARNQIPRTEVRQLRQRSTSSEGSSSSENSDDAPTSPSQPRADDARGYTPQKSTPSARPKVWKEPEHWEVVQAIEKRDVVKLSEIRDYSFHVLLRRVNNTSPLEHAVRIGYTDMAILILGMFSRWINYLDEEDFSRKKVMINLNAIRINLRFAITQGLQHNQPNLISSYLQTIVMSHGEAWLKASISDVARELNQGSEGKPAHMAITSIKNFFTRELAKADSIITVDEYVANAGCDLLMLGAWNIAMQKLPNGLRDECRAHLPKKLQWQMKVMKKTIGIRTYGIYQKLEILKEELDGKE</sequence>
<reference evidence="2" key="1">
    <citation type="submission" date="2020-05" db="EMBL/GenBank/DDBJ databases">
        <title>Evolutionary and genomic comparisons of hybrid uninucleate and nonhybrid Rhizoctonia fungi.</title>
        <authorList>
            <person name="Li C."/>
            <person name="Chen X."/>
        </authorList>
    </citation>
    <scope>NUCLEOTIDE SEQUENCE</scope>
    <source>
        <strain evidence="2">AG-1 IA</strain>
    </source>
</reference>
<evidence type="ECO:0000313" key="2">
    <source>
        <dbReference type="EMBL" id="QRW19452.1"/>
    </source>
</evidence>
<protein>
    <submittedName>
        <fullName evidence="2">Uncharacterized protein</fullName>
    </submittedName>
</protein>
<feature type="region of interest" description="Disordered" evidence="1">
    <location>
        <begin position="56"/>
        <end position="113"/>
    </location>
</feature>
<dbReference type="EMBL" id="CP059661">
    <property type="protein sequence ID" value="QRW19452.1"/>
    <property type="molecule type" value="Genomic_DNA"/>
</dbReference>
<dbReference type="AlphaFoldDB" id="A0A8H8SWE9"/>
<evidence type="ECO:0000313" key="3">
    <source>
        <dbReference type="Proteomes" id="UP000650533"/>
    </source>
</evidence>
<accession>A0A8H8SWE9</accession>
<dbReference type="KEGG" id="rsx:RhiXN_00858"/>
<feature type="compositionally biased region" description="Low complexity" evidence="1">
    <location>
        <begin position="69"/>
        <end position="87"/>
    </location>
</feature>
<proteinExistence type="predicted"/>